<gene>
    <name evidence="3" type="ORF">A3Q56_04259</name>
</gene>
<feature type="compositionally biased region" description="Basic residues" evidence="1">
    <location>
        <begin position="329"/>
        <end position="340"/>
    </location>
</feature>
<comment type="caution">
    <text evidence="3">The sequence shown here is derived from an EMBL/GenBank/DDBJ whole genome shotgun (WGS) entry which is preliminary data.</text>
</comment>
<dbReference type="InterPro" id="IPR052109">
    <property type="entry name" value="SRRM_Domain-Containing"/>
</dbReference>
<dbReference type="PANTHER" id="PTHR34755">
    <property type="entry name" value="SERINE/ARGININE REPETITIVE MATRIX PROTEIN 3-RELATED"/>
    <property type="match status" value="1"/>
</dbReference>
<feature type="region of interest" description="Disordered" evidence="1">
    <location>
        <begin position="1"/>
        <end position="20"/>
    </location>
</feature>
<feature type="compositionally biased region" description="Basic residues" evidence="1">
    <location>
        <begin position="307"/>
        <end position="318"/>
    </location>
</feature>
<feature type="compositionally biased region" description="Basic and acidic residues" evidence="1">
    <location>
        <begin position="319"/>
        <end position="328"/>
    </location>
</feature>
<feature type="compositionally biased region" description="Low complexity" evidence="1">
    <location>
        <begin position="209"/>
        <end position="228"/>
    </location>
</feature>
<evidence type="ECO:0000256" key="1">
    <source>
        <dbReference type="SAM" id="MobiDB-lite"/>
    </source>
</evidence>
<feature type="compositionally biased region" description="Basic and acidic residues" evidence="1">
    <location>
        <begin position="375"/>
        <end position="385"/>
    </location>
</feature>
<dbReference type="AlphaFoldDB" id="A0A177B192"/>
<feature type="region of interest" description="Disordered" evidence="1">
    <location>
        <begin position="169"/>
        <end position="461"/>
    </location>
</feature>
<dbReference type="Pfam" id="PF08312">
    <property type="entry name" value="cwf21"/>
    <property type="match status" value="1"/>
</dbReference>
<feature type="compositionally biased region" description="Basic and acidic residues" evidence="1">
    <location>
        <begin position="437"/>
        <end position="448"/>
    </location>
</feature>
<feature type="compositionally biased region" description="Basic residues" evidence="1">
    <location>
        <begin position="449"/>
        <end position="461"/>
    </location>
</feature>
<dbReference type="SMART" id="SM01115">
    <property type="entry name" value="cwf21"/>
    <property type="match status" value="1"/>
</dbReference>
<dbReference type="CDD" id="cd21373">
    <property type="entry name" value="cwf21_SRRM2-like"/>
    <property type="match status" value="1"/>
</dbReference>
<organism evidence="3 4">
    <name type="scientific">Intoshia linei</name>
    <dbReference type="NCBI Taxonomy" id="1819745"/>
    <lineage>
        <taxon>Eukaryota</taxon>
        <taxon>Metazoa</taxon>
        <taxon>Spiralia</taxon>
        <taxon>Lophotrochozoa</taxon>
        <taxon>Mesozoa</taxon>
        <taxon>Orthonectida</taxon>
        <taxon>Rhopaluridae</taxon>
        <taxon>Intoshia</taxon>
    </lineage>
</organism>
<name>A0A177B192_9BILA</name>
<dbReference type="EMBL" id="LWCA01000536">
    <property type="protein sequence ID" value="OAF67976.1"/>
    <property type="molecule type" value="Genomic_DNA"/>
</dbReference>
<protein>
    <submittedName>
        <fullName evidence="3">Pre-mRNA-splicing factor CWC21</fullName>
    </submittedName>
</protein>
<proteinExistence type="predicted"/>
<dbReference type="Gene3D" id="6.10.140.420">
    <property type="match status" value="1"/>
</dbReference>
<sequence>MYNGIGLPTPRGSGTSGHITRNLSSVSDKLKEFRMYDNVLPLDSHVQYKVPNKDILIHEKKRKIESKCLEYEEQMEEQGYSEDHIQTKLVSFRKLLEEDDSLYSKIHGQQRHVKSHDTRTVSDKLTKNDLLKRALNIKENFVDGSSLNIIAGNKEAAAQINKQIEPKINRDNTNYAKDQIRRIEKNKQKLHDKEKIKRKRSTSSEESSESTARFVNNSKKKSNIVINVRPENSDPMPPRYDQVCIKEKHRKNVEKSDIISPPSKSKITYSEYQSPKRRRLPSLPKKLNVEYSEESSDSSEYQEDRHRKDKNLHRRDRNIRKYKESSNRRDRKRYRQKHRHCSSDSSSNDSISSGEVHSRKKRSITPRKKSYRYNESSKYDRERVQRNYSRHSKYDKRQRYYSPHDRKRRDSIKKHKYSSESDSCIDSPKSHKKLKTRHYDKYLRSGSREKRHRHNTKSSKY</sequence>
<reference evidence="3 4" key="1">
    <citation type="submission" date="2016-04" db="EMBL/GenBank/DDBJ databases">
        <title>The genome of Intoshia linei affirms orthonectids as highly simplified spiralians.</title>
        <authorList>
            <person name="Mikhailov K.V."/>
            <person name="Slusarev G.S."/>
            <person name="Nikitin M.A."/>
            <person name="Logacheva M.D."/>
            <person name="Penin A."/>
            <person name="Aleoshin V."/>
            <person name="Panchin Y.V."/>
        </authorList>
    </citation>
    <scope>NUCLEOTIDE SEQUENCE [LARGE SCALE GENOMIC DNA]</scope>
    <source>
        <strain evidence="3">Intl2013</strain>
        <tissue evidence="3">Whole animal</tissue>
    </source>
</reference>
<feature type="compositionally biased region" description="Basic and acidic residues" evidence="1">
    <location>
        <begin position="178"/>
        <end position="195"/>
    </location>
</feature>
<dbReference type="GO" id="GO:0003729">
    <property type="term" value="F:mRNA binding"/>
    <property type="evidence" value="ECO:0007669"/>
    <property type="project" value="TreeGrafter"/>
</dbReference>
<evidence type="ECO:0000259" key="2">
    <source>
        <dbReference type="SMART" id="SM01115"/>
    </source>
</evidence>
<feature type="compositionally biased region" description="Low complexity" evidence="1">
    <location>
        <begin position="343"/>
        <end position="353"/>
    </location>
</feature>
<accession>A0A177B192</accession>
<dbReference type="Proteomes" id="UP000078046">
    <property type="component" value="Unassembled WGS sequence"/>
</dbReference>
<keyword evidence="4" id="KW-1185">Reference proteome</keyword>
<feature type="compositionally biased region" description="Low complexity" evidence="1">
    <location>
        <begin position="258"/>
        <end position="267"/>
    </location>
</feature>
<evidence type="ECO:0000313" key="3">
    <source>
        <dbReference type="EMBL" id="OAF67976.1"/>
    </source>
</evidence>
<feature type="compositionally biased region" description="Acidic residues" evidence="1">
    <location>
        <begin position="291"/>
        <end position="301"/>
    </location>
</feature>
<evidence type="ECO:0000313" key="4">
    <source>
        <dbReference type="Proteomes" id="UP000078046"/>
    </source>
</evidence>
<dbReference type="GO" id="GO:0005634">
    <property type="term" value="C:nucleus"/>
    <property type="evidence" value="ECO:0007669"/>
    <property type="project" value="UniProtKB-ARBA"/>
</dbReference>
<dbReference type="InterPro" id="IPR013170">
    <property type="entry name" value="mRNA_splic_Cwf21_dom"/>
</dbReference>
<feature type="compositionally biased region" description="Basic residues" evidence="1">
    <location>
        <begin position="405"/>
        <end position="416"/>
    </location>
</feature>
<feature type="compositionally biased region" description="Basic residues" evidence="1">
    <location>
        <begin position="358"/>
        <end position="371"/>
    </location>
</feature>
<feature type="compositionally biased region" description="Basic and acidic residues" evidence="1">
    <location>
        <begin position="395"/>
        <end position="404"/>
    </location>
</feature>
<feature type="domain" description="CWF21" evidence="2">
    <location>
        <begin position="56"/>
        <end position="101"/>
    </location>
</feature>
<dbReference type="OrthoDB" id="10267305at2759"/>
<dbReference type="PANTHER" id="PTHR34755:SF3">
    <property type="entry name" value="SERINE_ARGININE REPETITIVE MATRIX PROTEIN 2"/>
    <property type="match status" value="1"/>
</dbReference>